<keyword evidence="2 4" id="KW-0378">Hydrolase</keyword>
<dbReference type="PROSITE" id="PS51764">
    <property type="entry name" value="GH26"/>
    <property type="match status" value="1"/>
</dbReference>
<evidence type="ECO:0000259" key="6">
    <source>
        <dbReference type="PROSITE" id="PS51764"/>
    </source>
</evidence>
<keyword evidence="3 4" id="KW-0326">Glycosidase</keyword>
<dbReference type="Proteomes" id="UP001058533">
    <property type="component" value="Chromosome"/>
</dbReference>
<dbReference type="GO" id="GO:0016787">
    <property type="term" value="F:hydrolase activity"/>
    <property type="evidence" value="ECO:0007669"/>
    <property type="project" value="UniProtKB-KW"/>
</dbReference>
<name>A0ABY5L7U9_9SPHN</name>
<evidence type="ECO:0000256" key="2">
    <source>
        <dbReference type="ARBA" id="ARBA00022801"/>
    </source>
</evidence>
<dbReference type="EMBL" id="CP101740">
    <property type="protein sequence ID" value="UUL82872.1"/>
    <property type="molecule type" value="Genomic_DNA"/>
</dbReference>
<evidence type="ECO:0000256" key="5">
    <source>
        <dbReference type="SAM" id="MobiDB-lite"/>
    </source>
</evidence>
<feature type="compositionally biased region" description="Low complexity" evidence="5">
    <location>
        <begin position="62"/>
        <end position="71"/>
    </location>
</feature>
<evidence type="ECO:0000256" key="1">
    <source>
        <dbReference type="ARBA" id="ARBA00007754"/>
    </source>
</evidence>
<gene>
    <name evidence="7" type="ORF">NMP03_01110</name>
</gene>
<dbReference type="PANTHER" id="PTHR40079">
    <property type="entry name" value="MANNAN ENDO-1,4-BETA-MANNOSIDASE E-RELATED"/>
    <property type="match status" value="1"/>
</dbReference>
<dbReference type="Pfam" id="PF02156">
    <property type="entry name" value="Glyco_hydro_26"/>
    <property type="match status" value="1"/>
</dbReference>
<reference evidence="7" key="1">
    <citation type="submission" date="2022-07" db="EMBL/GenBank/DDBJ databases">
        <title>Sphingomonas sp. nov., a novel bacterium isolated from the north slope of the Mount Everest.</title>
        <authorList>
            <person name="Cui X."/>
            <person name="Liu Y."/>
        </authorList>
    </citation>
    <scope>NUCLEOTIDE SEQUENCE</scope>
    <source>
        <strain evidence="7">S5-59</strain>
    </source>
</reference>
<evidence type="ECO:0000313" key="8">
    <source>
        <dbReference type="Proteomes" id="UP001058533"/>
    </source>
</evidence>
<evidence type="ECO:0000256" key="4">
    <source>
        <dbReference type="PROSITE-ProRule" id="PRU01100"/>
    </source>
</evidence>
<dbReference type="InterPro" id="IPR000805">
    <property type="entry name" value="Glyco_hydro_26"/>
</dbReference>
<dbReference type="InterPro" id="IPR017853">
    <property type="entry name" value="GH"/>
</dbReference>
<dbReference type="Gene3D" id="3.20.20.80">
    <property type="entry name" value="Glycosidases"/>
    <property type="match status" value="1"/>
</dbReference>
<protein>
    <submittedName>
        <fullName evidence="7">Glycosyl hydrolase</fullName>
    </submittedName>
</protein>
<dbReference type="RefSeq" id="WP_256506726.1">
    <property type="nucleotide sequence ID" value="NZ_CP101740.1"/>
</dbReference>
<feature type="region of interest" description="Disordered" evidence="5">
    <location>
        <begin position="36"/>
        <end position="90"/>
    </location>
</feature>
<evidence type="ECO:0000256" key="3">
    <source>
        <dbReference type="ARBA" id="ARBA00023295"/>
    </source>
</evidence>
<comment type="similarity">
    <text evidence="1 4">Belongs to the glycosyl hydrolase 26 family.</text>
</comment>
<dbReference type="InterPro" id="IPR022790">
    <property type="entry name" value="GH26_dom"/>
</dbReference>
<accession>A0ABY5L7U9</accession>
<evidence type="ECO:0000313" key="7">
    <source>
        <dbReference type="EMBL" id="UUL82872.1"/>
    </source>
</evidence>
<organism evidence="7 8">
    <name type="scientific">Sphingomonas qomolangmaensis</name>
    <dbReference type="NCBI Taxonomy" id="2918765"/>
    <lineage>
        <taxon>Bacteria</taxon>
        <taxon>Pseudomonadati</taxon>
        <taxon>Pseudomonadota</taxon>
        <taxon>Alphaproteobacteria</taxon>
        <taxon>Sphingomonadales</taxon>
        <taxon>Sphingomonadaceae</taxon>
        <taxon>Sphingomonas</taxon>
    </lineage>
</organism>
<sequence>MSLTLCMLLAACGGEDSGGAETAGSVVIAPGAGAGAVTPAAPPPAPTPAPAPAPAPAPTPSTSPAAATPAPGATPTPSPAPAPSAALENSFYVGNDPNQIGVVERWLARKPDAVQLHIGRAGWSDWRSSSGWMAGLFAGRGVDIRWSVPLIATGATLEQAAAGAYDEHYRDQARTLNRATPAGKKIPVRIGWEFNADWQPWAAIKNPEAYKGAFRKVVDIFRQETDRFEFEWTPNIGDHGMDPALAYPGDGYVDVIGMDFYYNTQWHPKDPEAAWIYMVNEKYGLAWHQQFAAARKKPTAYAEWGVDADTSGPFIKRAKQWFVTHKVQYHSYWDSNADFKGMLSNNQFPRAAQDFKEAFGN</sequence>
<dbReference type="PANTHER" id="PTHR40079:SF4">
    <property type="entry name" value="GH26 DOMAIN-CONTAINING PROTEIN-RELATED"/>
    <property type="match status" value="1"/>
</dbReference>
<dbReference type="SUPFAM" id="SSF51445">
    <property type="entry name" value="(Trans)glycosidases"/>
    <property type="match status" value="1"/>
</dbReference>
<feature type="active site" description="Nucleophile" evidence="4">
    <location>
        <position position="303"/>
    </location>
</feature>
<feature type="domain" description="GH26" evidence="6">
    <location>
        <begin position="51"/>
        <end position="361"/>
    </location>
</feature>
<proteinExistence type="inferred from homology"/>
<feature type="active site" description="Proton donor" evidence="4">
    <location>
        <position position="193"/>
    </location>
</feature>
<feature type="compositionally biased region" description="Pro residues" evidence="5">
    <location>
        <begin position="40"/>
        <end position="61"/>
    </location>
</feature>
<feature type="compositionally biased region" description="Pro residues" evidence="5">
    <location>
        <begin position="72"/>
        <end position="82"/>
    </location>
</feature>
<keyword evidence="8" id="KW-1185">Reference proteome</keyword>